<proteinExistence type="predicted"/>
<evidence type="ECO:0000313" key="1">
    <source>
        <dbReference type="EMBL" id="KAI4340365.1"/>
    </source>
</evidence>
<name>A0ACB9NVL4_9MYRT</name>
<keyword evidence="2" id="KW-1185">Reference proteome</keyword>
<gene>
    <name evidence="1" type="ORF">MLD38_025210</name>
</gene>
<comment type="caution">
    <text evidence="1">The sequence shown here is derived from an EMBL/GenBank/DDBJ whole genome shotgun (WGS) entry which is preliminary data.</text>
</comment>
<dbReference type="EMBL" id="CM042886">
    <property type="protein sequence ID" value="KAI4340365.1"/>
    <property type="molecule type" value="Genomic_DNA"/>
</dbReference>
<sequence>MDMEDVWRPTQSKLRGYSLSPSRHASKNLLPRSFSARCSSYPSSSLSRSSSQKSSVSPKGSLARSLSRRTSDISRKCGILAREHKARFYIIKRCIGMLVRWRRDGDA</sequence>
<evidence type="ECO:0000313" key="2">
    <source>
        <dbReference type="Proteomes" id="UP001057402"/>
    </source>
</evidence>
<reference evidence="2" key="1">
    <citation type="journal article" date="2023" name="Front. Plant Sci.">
        <title>Chromosomal-level genome assembly of Melastoma candidum provides insights into trichome evolution.</title>
        <authorList>
            <person name="Zhong Y."/>
            <person name="Wu W."/>
            <person name="Sun C."/>
            <person name="Zou P."/>
            <person name="Liu Y."/>
            <person name="Dai S."/>
            <person name="Zhou R."/>
        </authorList>
    </citation>
    <scope>NUCLEOTIDE SEQUENCE [LARGE SCALE GENOMIC DNA]</scope>
</reference>
<dbReference type="Proteomes" id="UP001057402">
    <property type="component" value="Chromosome 7"/>
</dbReference>
<protein>
    <submittedName>
        <fullName evidence="1">Uncharacterized protein</fullName>
    </submittedName>
</protein>
<accession>A0ACB9NVL4</accession>
<organism evidence="1 2">
    <name type="scientific">Melastoma candidum</name>
    <dbReference type="NCBI Taxonomy" id="119954"/>
    <lineage>
        <taxon>Eukaryota</taxon>
        <taxon>Viridiplantae</taxon>
        <taxon>Streptophyta</taxon>
        <taxon>Embryophyta</taxon>
        <taxon>Tracheophyta</taxon>
        <taxon>Spermatophyta</taxon>
        <taxon>Magnoliopsida</taxon>
        <taxon>eudicotyledons</taxon>
        <taxon>Gunneridae</taxon>
        <taxon>Pentapetalae</taxon>
        <taxon>rosids</taxon>
        <taxon>malvids</taxon>
        <taxon>Myrtales</taxon>
        <taxon>Melastomataceae</taxon>
        <taxon>Melastomatoideae</taxon>
        <taxon>Melastomateae</taxon>
        <taxon>Melastoma</taxon>
    </lineage>
</organism>